<keyword evidence="1" id="KW-0472">Membrane</keyword>
<evidence type="ECO:0000313" key="3">
    <source>
        <dbReference type="Proteomes" id="UP000635142"/>
    </source>
</evidence>
<feature type="transmembrane region" description="Helical" evidence="1">
    <location>
        <begin position="120"/>
        <end position="138"/>
    </location>
</feature>
<feature type="transmembrane region" description="Helical" evidence="1">
    <location>
        <begin position="59"/>
        <end position="84"/>
    </location>
</feature>
<evidence type="ECO:0000256" key="1">
    <source>
        <dbReference type="SAM" id="Phobius"/>
    </source>
</evidence>
<reference evidence="2" key="1">
    <citation type="submission" date="2020-08" db="EMBL/GenBank/DDBJ databases">
        <title>Sulfitobacter aestuariivivens sp. nov., isolated from a tidal flat.</title>
        <authorList>
            <person name="Park S."/>
            <person name="Yoon J.-H."/>
        </authorList>
    </citation>
    <scope>NUCLEOTIDE SEQUENCE</scope>
    <source>
        <strain evidence="2">TSTF-M16</strain>
    </source>
</reference>
<dbReference type="AlphaFoldDB" id="A0A927D5F4"/>
<protein>
    <submittedName>
        <fullName evidence="2">Uncharacterized protein</fullName>
    </submittedName>
</protein>
<keyword evidence="1" id="KW-1133">Transmembrane helix</keyword>
<gene>
    <name evidence="2" type="ORF">H9Q16_09495</name>
</gene>
<sequence>MRTHAAHKFWLKVSAIVIGFFGPALTLGTMPATNELARLGLDILSWPIDGFPSYQSEEIWFLSALTGGFLVGWAVMIWMLSVFVYDQAPEGVRKSVLYGVLAWFVVDSFGSVTSGNWPNALWNILVLFAVVGPMWTPAKDQ</sequence>
<keyword evidence="3" id="KW-1185">Reference proteome</keyword>
<accession>A0A927D5F4</accession>
<feature type="transmembrane region" description="Helical" evidence="1">
    <location>
        <begin position="9"/>
        <end position="30"/>
    </location>
</feature>
<evidence type="ECO:0000313" key="2">
    <source>
        <dbReference type="EMBL" id="MBD3664154.1"/>
    </source>
</evidence>
<dbReference type="EMBL" id="JACTAG010000001">
    <property type="protein sequence ID" value="MBD3664154.1"/>
    <property type="molecule type" value="Genomic_DNA"/>
</dbReference>
<proteinExistence type="predicted"/>
<keyword evidence="1" id="KW-0812">Transmembrane</keyword>
<feature type="transmembrane region" description="Helical" evidence="1">
    <location>
        <begin position="96"/>
        <end position="114"/>
    </location>
</feature>
<dbReference type="Proteomes" id="UP000635142">
    <property type="component" value="Unassembled WGS sequence"/>
</dbReference>
<name>A0A927D5F4_9RHOB</name>
<comment type="caution">
    <text evidence="2">The sequence shown here is derived from an EMBL/GenBank/DDBJ whole genome shotgun (WGS) entry which is preliminary data.</text>
</comment>
<organism evidence="2 3">
    <name type="scientific">Sulfitobacter aestuariivivens</name>
    <dbReference type="NCBI Taxonomy" id="2766981"/>
    <lineage>
        <taxon>Bacteria</taxon>
        <taxon>Pseudomonadati</taxon>
        <taxon>Pseudomonadota</taxon>
        <taxon>Alphaproteobacteria</taxon>
        <taxon>Rhodobacterales</taxon>
        <taxon>Roseobacteraceae</taxon>
        <taxon>Sulfitobacter</taxon>
    </lineage>
</organism>